<dbReference type="Proteomes" id="UP000765509">
    <property type="component" value="Unassembled WGS sequence"/>
</dbReference>
<evidence type="ECO:0000313" key="2">
    <source>
        <dbReference type="Proteomes" id="UP000765509"/>
    </source>
</evidence>
<evidence type="ECO:0000313" key="1">
    <source>
        <dbReference type="EMBL" id="MBW0528811.1"/>
    </source>
</evidence>
<dbReference type="EMBL" id="AVOT02034650">
    <property type="protein sequence ID" value="MBW0528811.1"/>
    <property type="molecule type" value="Genomic_DNA"/>
</dbReference>
<reference evidence="1" key="1">
    <citation type="submission" date="2021-03" db="EMBL/GenBank/DDBJ databases">
        <title>Draft genome sequence of rust myrtle Austropuccinia psidii MF-1, a brazilian biotype.</title>
        <authorList>
            <person name="Quecine M.C."/>
            <person name="Pachon D.M.R."/>
            <person name="Bonatelli M.L."/>
            <person name="Correr F.H."/>
            <person name="Franceschini L.M."/>
            <person name="Leite T.F."/>
            <person name="Margarido G.R.A."/>
            <person name="Almeida C.A."/>
            <person name="Ferrarezi J.A."/>
            <person name="Labate C.A."/>
        </authorList>
    </citation>
    <scope>NUCLEOTIDE SEQUENCE</scope>
    <source>
        <strain evidence="1">MF-1</strain>
    </source>
</reference>
<keyword evidence="2" id="KW-1185">Reference proteome</keyword>
<dbReference type="AlphaFoldDB" id="A0A9Q3EV05"/>
<organism evidence="1 2">
    <name type="scientific">Austropuccinia psidii MF-1</name>
    <dbReference type="NCBI Taxonomy" id="1389203"/>
    <lineage>
        <taxon>Eukaryota</taxon>
        <taxon>Fungi</taxon>
        <taxon>Dikarya</taxon>
        <taxon>Basidiomycota</taxon>
        <taxon>Pucciniomycotina</taxon>
        <taxon>Pucciniomycetes</taxon>
        <taxon>Pucciniales</taxon>
        <taxon>Sphaerophragmiaceae</taxon>
        <taxon>Austropuccinia</taxon>
    </lineage>
</organism>
<accession>A0A9Q3EV05</accession>
<comment type="caution">
    <text evidence="1">The sequence shown here is derived from an EMBL/GenBank/DDBJ whole genome shotgun (WGS) entry which is preliminary data.</text>
</comment>
<gene>
    <name evidence="1" type="ORF">O181_068526</name>
</gene>
<proteinExistence type="predicted"/>
<name>A0A9Q3EV05_9BASI</name>
<protein>
    <submittedName>
        <fullName evidence="1">Uncharacterized protein</fullName>
    </submittedName>
</protein>
<sequence>MLPLPQPHLHDHPFLLFHTPTESSLSLSMLMLMQDPQDMPPMLPRHVHPHPSLCFCTPTTYHGYVPAGPARYASEATMPCLPSPILMLPHPPLTILILPQCPQDMPPMLPPHVHPHPCSLPCLCSCRTLKIFLRHCHPISALTHAYTSAPLPYLPFCLPSLRSHIRLIGYSGLLPYNAITEVC</sequence>